<dbReference type="EMBL" id="GBRH01194325">
    <property type="protein sequence ID" value="JAE03571.1"/>
    <property type="molecule type" value="Transcribed_RNA"/>
</dbReference>
<keyword evidence="1" id="KW-0472">Membrane</keyword>
<name>A0A0A9F0B6_ARUDO</name>
<evidence type="ECO:0000313" key="2">
    <source>
        <dbReference type="EMBL" id="JAE03571.1"/>
    </source>
</evidence>
<protein>
    <submittedName>
        <fullName evidence="2">Splicing factor, putative</fullName>
    </submittedName>
</protein>
<proteinExistence type="predicted"/>
<feature type="transmembrane region" description="Helical" evidence="1">
    <location>
        <begin position="12"/>
        <end position="30"/>
    </location>
</feature>
<organism evidence="2">
    <name type="scientific">Arundo donax</name>
    <name type="common">Giant reed</name>
    <name type="synonym">Donax arundinaceus</name>
    <dbReference type="NCBI Taxonomy" id="35708"/>
    <lineage>
        <taxon>Eukaryota</taxon>
        <taxon>Viridiplantae</taxon>
        <taxon>Streptophyta</taxon>
        <taxon>Embryophyta</taxon>
        <taxon>Tracheophyta</taxon>
        <taxon>Spermatophyta</taxon>
        <taxon>Magnoliopsida</taxon>
        <taxon>Liliopsida</taxon>
        <taxon>Poales</taxon>
        <taxon>Poaceae</taxon>
        <taxon>PACMAD clade</taxon>
        <taxon>Arundinoideae</taxon>
        <taxon>Arundineae</taxon>
        <taxon>Arundo</taxon>
    </lineage>
</organism>
<dbReference type="AlphaFoldDB" id="A0A0A9F0B6"/>
<sequence>MVQTIQPTFSSMLACRMVSFSGPMLTWLLVSYRTHGLGSLV</sequence>
<keyword evidence="1" id="KW-0812">Transmembrane</keyword>
<accession>A0A0A9F0B6</accession>
<keyword evidence="1" id="KW-1133">Transmembrane helix</keyword>
<evidence type="ECO:0000256" key="1">
    <source>
        <dbReference type="SAM" id="Phobius"/>
    </source>
</evidence>
<reference evidence="2" key="1">
    <citation type="submission" date="2014-09" db="EMBL/GenBank/DDBJ databases">
        <authorList>
            <person name="Magalhaes I.L.F."/>
            <person name="Oliveira U."/>
            <person name="Santos F.R."/>
            <person name="Vidigal T.H.D.A."/>
            <person name="Brescovit A.D."/>
            <person name="Santos A.J."/>
        </authorList>
    </citation>
    <scope>NUCLEOTIDE SEQUENCE</scope>
    <source>
        <tissue evidence="2">Shoot tissue taken approximately 20 cm above the soil surface</tissue>
    </source>
</reference>
<reference evidence="2" key="2">
    <citation type="journal article" date="2015" name="Data Brief">
        <title>Shoot transcriptome of the giant reed, Arundo donax.</title>
        <authorList>
            <person name="Barrero R.A."/>
            <person name="Guerrero F.D."/>
            <person name="Moolhuijzen P."/>
            <person name="Goolsby J.A."/>
            <person name="Tidwell J."/>
            <person name="Bellgard S.E."/>
            <person name="Bellgard M.I."/>
        </authorList>
    </citation>
    <scope>NUCLEOTIDE SEQUENCE</scope>
    <source>
        <tissue evidence="2">Shoot tissue taken approximately 20 cm above the soil surface</tissue>
    </source>
</reference>